<feature type="compositionally biased region" description="Polar residues" evidence="1">
    <location>
        <begin position="1"/>
        <end position="17"/>
    </location>
</feature>
<name>A0A8J6C056_ZIZPA</name>
<organism evidence="2 3">
    <name type="scientific">Zizania palustris</name>
    <name type="common">Northern wild rice</name>
    <dbReference type="NCBI Taxonomy" id="103762"/>
    <lineage>
        <taxon>Eukaryota</taxon>
        <taxon>Viridiplantae</taxon>
        <taxon>Streptophyta</taxon>
        <taxon>Embryophyta</taxon>
        <taxon>Tracheophyta</taxon>
        <taxon>Spermatophyta</taxon>
        <taxon>Magnoliopsida</taxon>
        <taxon>Liliopsida</taxon>
        <taxon>Poales</taxon>
        <taxon>Poaceae</taxon>
        <taxon>BOP clade</taxon>
        <taxon>Oryzoideae</taxon>
        <taxon>Oryzeae</taxon>
        <taxon>Zizaniinae</taxon>
        <taxon>Zizania</taxon>
    </lineage>
</organism>
<proteinExistence type="predicted"/>
<dbReference type="Proteomes" id="UP000729402">
    <property type="component" value="Unassembled WGS sequence"/>
</dbReference>
<dbReference type="AlphaFoldDB" id="A0A8J6C056"/>
<reference evidence="2" key="2">
    <citation type="submission" date="2021-02" db="EMBL/GenBank/DDBJ databases">
        <authorList>
            <person name="Kimball J.A."/>
            <person name="Haas M.W."/>
            <person name="Macchietto M."/>
            <person name="Kono T."/>
            <person name="Duquette J."/>
            <person name="Shao M."/>
        </authorList>
    </citation>
    <scope>NUCLEOTIDE SEQUENCE</scope>
    <source>
        <tissue evidence="2">Fresh leaf tissue</tissue>
    </source>
</reference>
<reference evidence="2" key="1">
    <citation type="journal article" date="2021" name="bioRxiv">
        <title>Whole Genome Assembly and Annotation of Northern Wild Rice, Zizania palustris L., Supports a Whole Genome Duplication in the Zizania Genus.</title>
        <authorList>
            <person name="Haas M."/>
            <person name="Kono T."/>
            <person name="Macchietto M."/>
            <person name="Millas R."/>
            <person name="McGilp L."/>
            <person name="Shao M."/>
            <person name="Duquette J."/>
            <person name="Hirsch C.N."/>
            <person name="Kimball J."/>
        </authorList>
    </citation>
    <scope>NUCLEOTIDE SEQUENCE</scope>
    <source>
        <tissue evidence="2">Fresh leaf tissue</tissue>
    </source>
</reference>
<comment type="caution">
    <text evidence="2">The sequence shown here is derived from an EMBL/GenBank/DDBJ whole genome shotgun (WGS) entry which is preliminary data.</text>
</comment>
<gene>
    <name evidence="2" type="ORF">GUJ93_ZPchr0013g36123</name>
</gene>
<sequence>MASGETRSSAFTPQQPSDFDPMVLKENFAAIPVRAWKPVLLTEPYNDETLVSWLKGCRGCCVANMERVDGDPMHAIESIFL</sequence>
<dbReference type="EMBL" id="JAAALK010000079">
    <property type="protein sequence ID" value="KAG8097960.1"/>
    <property type="molecule type" value="Genomic_DNA"/>
</dbReference>
<keyword evidence="3" id="KW-1185">Reference proteome</keyword>
<feature type="region of interest" description="Disordered" evidence="1">
    <location>
        <begin position="1"/>
        <end position="20"/>
    </location>
</feature>
<evidence type="ECO:0000313" key="2">
    <source>
        <dbReference type="EMBL" id="KAG8097960.1"/>
    </source>
</evidence>
<evidence type="ECO:0000256" key="1">
    <source>
        <dbReference type="SAM" id="MobiDB-lite"/>
    </source>
</evidence>
<evidence type="ECO:0000313" key="3">
    <source>
        <dbReference type="Proteomes" id="UP000729402"/>
    </source>
</evidence>
<accession>A0A8J6C056</accession>
<protein>
    <submittedName>
        <fullName evidence="2">Uncharacterized protein</fullName>
    </submittedName>
</protein>